<protein>
    <recommendedName>
        <fullName evidence="17">Dolichyl-diphosphooligosaccharide--protein glycosyltransferase subunit WBP1</fullName>
        <shortName evidence="17">Oligosaccharyl transferase subunit WBP1</shortName>
    </recommendedName>
</protein>
<accession>A0A9W8B5E8</accession>
<dbReference type="GO" id="GO:0000444">
    <property type="term" value="C:MIS12/MIND type complex"/>
    <property type="evidence" value="ECO:0007669"/>
    <property type="project" value="InterPro"/>
</dbReference>
<keyword evidence="11" id="KW-0995">Kinetochore</keyword>
<evidence type="ECO:0000256" key="4">
    <source>
        <dbReference type="ARBA" id="ARBA00004922"/>
    </source>
</evidence>
<dbReference type="GO" id="GO:0018279">
    <property type="term" value="P:protein N-linked glycosylation via asparagine"/>
    <property type="evidence" value="ECO:0007669"/>
    <property type="project" value="UniProtKB-UniRule"/>
</dbReference>
<feature type="domain" description="OST48 N-terminal" evidence="18">
    <location>
        <begin position="219"/>
        <end position="477"/>
    </location>
</feature>
<evidence type="ECO:0000256" key="17">
    <source>
        <dbReference type="RuleBase" id="RU361142"/>
    </source>
</evidence>
<dbReference type="Pfam" id="PF23358">
    <property type="entry name" value="OST48_MD"/>
    <property type="match status" value="1"/>
</dbReference>
<keyword evidence="13 17" id="KW-0472">Membrane</keyword>
<sequence length="644" mass="71641">MATTTDASTLHGPRMRKLCLLLDKSLTTTVGTLTYERLAECFPYLAQESPQLLRTAQGQVSQFMRATVENEFQTIVQQRHLVEKLNQLDQFIEKARASQTDEGIGPLQYSCIDPETAVRARTMKLKQAELAQLKEIYAKWATRNEALMASIKDKRRAMHTAKRAVVDNLQELQQVAQAGQAMDTDALAKDVRVILLFQVAALTSGLIVAAWAKSLAGDRTLVLLPDTKDQTVSQYGQFIDSLKGRGFQVTIDAATSSSAKVYEYDERQYDHLVLLVPGAKRFASGLDAKTLVEFVKDGGNVLVGAGSDFGGAQREFARQLGVEFDVRGNVVLDHFHYQATGSATDPAQRSQLVTDRFAAVDYILSDEVRQGGPVLFQGIGHRILPGPQETMVWPVLTGYDTTYSFDTMERRVVQPKDAVLAGTKLNLVSAFQSKNNARVALVGSATMFSNSAFDATVNSEGMAAGNKQFCHELSQWAFHEKGVLQVQSVAFRKLSDPLTANNPSAFRIRDEIEYRIELSHYANDQWRPIQLSDVQFEAIMLDPYIRKTLTAVDNTPTSTVFAASLQLPDVYGVFTFAVDYRRVGLSSVHHTDIVSILPFKHNEYRRFIPAAFPYYASSASLLLAFIAFSLVWLYNREPTEKKAQ</sequence>
<keyword evidence="7" id="KW-0132">Cell division</keyword>
<dbReference type="EMBL" id="JANBQB010000032">
    <property type="protein sequence ID" value="KAJ1984052.1"/>
    <property type="molecule type" value="Genomic_DNA"/>
</dbReference>
<organism evidence="20 21">
    <name type="scientific">Dimargaris verticillata</name>
    <dbReference type="NCBI Taxonomy" id="2761393"/>
    <lineage>
        <taxon>Eukaryota</taxon>
        <taxon>Fungi</taxon>
        <taxon>Fungi incertae sedis</taxon>
        <taxon>Zoopagomycota</taxon>
        <taxon>Kickxellomycotina</taxon>
        <taxon>Dimargaritomycetes</taxon>
        <taxon>Dimargaritales</taxon>
        <taxon>Dimargaritaceae</taxon>
        <taxon>Dimargaris</taxon>
    </lineage>
</organism>
<proteinExistence type="inferred from homology"/>
<keyword evidence="9" id="KW-0498">Mitosis</keyword>
<gene>
    <name evidence="20" type="primary">WBP1</name>
    <name evidence="20" type="ORF">H4R34_000914</name>
</gene>
<evidence type="ECO:0000259" key="19">
    <source>
        <dbReference type="Pfam" id="PF23358"/>
    </source>
</evidence>
<dbReference type="GO" id="GO:0008250">
    <property type="term" value="C:oligosaccharyltransferase complex"/>
    <property type="evidence" value="ECO:0007669"/>
    <property type="project" value="TreeGrafter"/>
</dbReference>
<keyword evidence="21" id="KW-1185">Reference proteome</keyword>
<evidence type="ECO:0000256" key="1">
    <source>
        <dbReference type="ARBA" id="ARBA00004123"/>
    </source>
</evidence>
<dbReference type="InterPro" id="IPR005013">
    <property type="entry name" value="DDOST_48_kDa_subunit"/>
</dbReference>
<evidence type="ECO:0000256" key="11">
    <source>
        <dbReference type="ARBA" id="ARBA00022838"/>
    </source>
</evidence>
<evidence type="ECO:0000256" key="8">
    <source>
        <dbReference type="ARBA" id="ARBA00022692"/>
    </source>
</evidence>
<evidence type="ECO:0000256" key="5">
    <source>
        <dbReference type="ARBA" id="ARBA00008743"/>
    </source>
</evidence>
<keyword evidence="15" id="KW-0131">Cell cycle</keyword>
<dbReference type="GO" id="GO:0016740">
    <property type="term" value="F:transferase activity"/>
    <property type="evidence" value="ECO:0007669"/>
    <property type="project" value="UniProtKB-KW"/>
</dbReference>
<keyword evidence="20" id="KW-0808">Transferase</keyword>
<evidence type="ECO:0000256" key="3">
    <source>
        <dbReference type="ARBA" id="ARBA00004629"/>
    </source>
</evidence>
<dbReference type="AlphaFoldDB" id="A0A9W8B5E8"/>
<dbReference type="InterPro" id="IPR055457">
    <property type="entry name" value="OST48_N"/>
</dbReference>
<evidence type="ECO:0000256" key="9">
    <source>
        <dbReference type="ARBA" id="ARBA00022776"/>
    </source>
</evidence>
<keyword evidence="10 17" id="KW-0256">Endoplasmic reticulum</keyword>
<dbReference type="OrthoDB" id="29105at2759"/>
<evidence type="ECO:0000313" key="21">
    <source>
        <dbReference type="Proteomes" id="UP001151582"/>
    </source>
</evidence>
<evidence type="ECO:0000256" key="15">
    <source>
        <dbReference type="ARBA" id="ARBA00023306"/>
    </source>
</evidence>
<keyword evidence="16" id="KW-0137">Centromere</keyword>
<feature type="domain" description="OST48 middle" evidence="19">
    <location>
        <begin position="501"/>
        <end position="635"/>
    </location>
</feature>
<keyword evidence="14" id="KW-0539">Nucleus</keyword>
<dbReference type="Proteomes" id="UP001151582">
    <property type="component" value="Unassembled WGS sequence"/>
</dbReference>
<keyword evidence="12 17" id="KW-1133">Transmembrane helix</keyword>
<evidence type="ECO:0000259" key="18">
    <source>
        <dbReference type="Pfam" id="PF03345"/>
    </source>
</evidence>
<evidence type="ECO:0000256" key="10">
    <source>
        <dbReference type="ARBA" id="ARBA00022824"/>
    </source>
</evidence>
<evidence type="ECO:0000256" key="16">
    <source>
        <dbReference type="ARBA" id="ARBA00023328"/>
    </source>
</evidence>
<comment type="subcellular location">
    <subcellularLocation>
        <location evidence="3">Chromosome</location>
        <location evidence="3">Centromere</location>
        <location evidence="3">Kinetochore</location>
    </subcellularLocation>
    <subcellularLocation>
        <location evidence="17">Endoplasmic reticulum membrane</location>
        <topology evidence="17">Single-pass type I membrane protein</topology>
    </subcellularLocation>
    <subcellularLocation>
        <location evidence="2">Membrane</location>
        <topology evidence="2">Single-pass type I membrane protein</topology>
    </subcellularLocation>
    <subcellularLocation>
        <location evidence="1">Nucleus</location>
    </subcellularLocation>
</comment>
<dbReference type="GO" id="GO:0051301">
    <property type="term" value="P:cell division"/>
    <property type="evidence" value="ECO:0007669"/>
    <property type="project" value="UniProtKB-KW"/>
</dbReference>
<comment type="function">
    <text evidence="17">Subunit of the oligosaccharyl transferase (OST) complex that catalyzes the initial transfer of a defined glycan (Glc(3)Man(9)GlcNAc(2) in eukaryotes) from the lipid carrier dolichol-pyrophosphate to an asparagine residue within an Asn-X-Ser/Thr consensus motif in nascent polypeptide chains, the first step in protein N-glycosylation. N-glycosylation occurs cotranslationally and the complex associates with the Sec61 complex at the channel-forming translocon complex that mediates protein translocation across the endoplasmic reticulum (ER).</text>
</comment>
<dbReference type="Pfam" id="PF03345">
    <property type="entry name" value="OST48_N"/>
    <property type="match status" value="1"/>
</dbReference>
<evidence type="ECO:0000256" key="14">
    <source>
        <dbReference type="ARBA" id="ARBA00023242"/>
    </source>
</evidence>
<dbReference type="InterPro" id="IPR055459">
    <property type="entry name" value="OST48_MD"/>
</dbReference>
<dbReference type="Pfam" id="PF03980">
    <property type="entry name" value="Nnf1"/>
    <property type="match status" value="1"/>
</dbReference>
<comment type="similarity">
    <text evidence="5 17">Belongs to the DDOST 48 kDa subunit family.</text>
</comment>
<feature type="transmembrane region" description="Helical" evidence="17">
    <location>
        <begin position="612"/>
        <end position="634"/>
    </location>
</feature>
<comment type="caution">
    <text evidence="20">The sequence shown here is derived from an EMBL/GenBank/DDBJ whole genome shotgun (WGS) entry which is preliminary data.</text>
</comment>
<dbReference type="PANTHER" id="PTHR10830">
    <property type="entry name" value="DOLICHYL-DIPHOSPHOOLIGOSACCHARIDE--PROTEIN GLYCOSYLTRANSFERASE 48 KDA SUBUNIT"/>
    <property type="match status" value="1"/>
</dbReference>
<evidence type="ECO:0000256" key="12">
    <source>
        <dbReference type="ARBA" id="ARBA00022989"/>
    </source>
</evidence>
<keyword evidence="6" id="KW-0158">Chromosome</keyword>
<keyword evidence="8 17" id="KW-0812">Transmembrane</keyword>
<comment type="subunit">
    <text evidence="17">Component of the oligosaccharyltransferase (OST) complex.</text>
</comment>
<dbReference type="GO" id="GO:0005634">
    <property type="term" value="C:nucleus"/>
    <property type="evidence" value="ECO:0007669"/>
    <property type="project" value="UniProtKB-SubCell"/>
</dbReference>
<evidence type="ECO:0000256" key="7">
    <source>
        <dbReference type="ARBA" id="ARBA00022618"/>
    </source>
</evidence>
<evidence type="ECO:0000313" key="20">
    <source>
        <dbReference type="EMBL" id="KAJ1984052.1"/>
    </source>
</evidence>
<dbReference type="PANTHER" id="PTHR10830:SF0">
    <property type="entry name" value="DOLICHYL-DIPHOSPHOOLIGOSACCHARIDE--PROTEIN GLYCOSYLTRANSFERASE 48 KDA SUBUNIT"/>
    <property type="match status" value="1"/>
</dbReference>
<comment type="pathway">
    <text evidence="4 17">Protein modification; protein glycosylation.</text>
</comment>
<evidence type="ECO:0000256" key="13">
    <source>
        <dbReference type="ARBA" id="ARBA00023136"/>
    </source>
</evidence>
<dbReference type="InterPro" id="IPR029062">
    <property type="entry name" value="Class_I_gatase-like"/>
</dbReference>
<name>A0A9W8B5E8_9FUNG</name>
<evidence type="ECO:0000256" key="6">
    <source>
        <dbReference type="ARBA" id="ARBA00022454"/>
    </source>
</evidence>
<dbReference type="SUPFAM" id="SSF52317">
    <property type="entry name" value="Class I glutamine amidotransferase-like"/>
    <property type="match status" value="1"/>
</dbReference>
<evidence type="ECO:0000256" key="2">
    <source>
        <dbReference type="ARBA" id="ARBA00004479"/>
    </source>
</evidence>
<reference evidence="20" key="1">
    <citation type="submission" date="2022-07" db="EMBL/GenBank/DDBJ databases">
        <title>Phylogenomic reconstructions and comparative analyses of Kickxellomycotina fungi.</title>
        <authorList>
            <person name="Reynolds N.K."/>
            <person name="Stajich J.E."/>
            <person name="Barry K."/>
            <person name="Grigoriev I.V."/>
            <person name="Crous P."/>
            <person name="Smith M.E."/>
        </authorList>
    </citation>
    <scope>NUCLEOTIDE SEQUENCE</scope>
    <source>
        <strain evidence="20">RSA 567</strain>
    </source>
</reference>
<dbReference type="InterPro" id="IPR007128">
    <property type="entry name" value="PMF1/Nnf1"/>
</dbReference>